<sequence>MVRALFRLVRIVYSKYRGFQRVWVYVIAAPIQLIISIILQSPLLIWHDIIYLSNEHYCFVSLTNSRGVLWPTLSIYSIPVVCSLLFYIRTIYFIRQQSNQVTMIVKRRQERDLTAIRRIVINIGLLCAIGSPGLLCIAISVIISGNPYPLSLRILWIGVETAILPLSILMISMT</sequence>
<dbReference type="Proteomes" id="UP000663829">
    <property type="component" value="Unassembled WGS sequence"/>
</dbReference>
<keyword evidence="4" id="KW-1185">Reference proteome</keyword>
<feature type="non-terminal residue" evidence="2">
    <location>
        <position position="1"/>
    </location>
</feature>
<dbReference type="Gene3D" id="1.20.1070.10">
    <property type="entry name" value="Rhodopsin 7-helix transmembrane proteins"/>
    <property type="match status" value="1"/>
</dbReference>
<accession>A0A816CIY1</accession>
<dbReference type="EMBL" id="CAJNOQ010040695">
    <property type="protein sequence ID" value="CAF1620906.1"/>
    <property type="molecule type" value="Genomic_DNA"/>
</dbReference>
<dbReference type="SUPFAM" id="SSF81321">
    <property type="entry name" value="Family A G protein-coupled receptor-like"/>
    <property type="match status" value="1"/>
</dbReference>
<dbReference type="AlphaFoldDB" id="A0A816CIY1"/>
<keyword evidence="1" id="KW-0472">Membrane</keyword>
<dbReference type="EMBL" id="CAJOBC010107870">
    <property type="protein sequence ID" value="CAF4511019.1"/>
    <property type="molecule type" value="Genomic_DNA"/>
</dbReference>
<evidence type="ECO:0000313" key="2">
    <source>
        <dbReference type="EMBL" id="CAF1620906.1"/>
    </source>
</evidence>
<feature type="transmembrane region" description="Helical" evidence="1">
    <location>
        <begin position="154"/>
        <end position="173"/>
    </location>
</feature>
<gene>
    <name evidence="2" type="ORF">GPM918_LOCUS43728</name>
    <name evidence="3" type="ORF">SRO942_LOCUS45309</name>
</gene>
<evidence type="ECO:0000313" key="3">
    <source>
        <dbReference type="EMBL" id="CAF4511019.1"/>
    </source>
</evidence>
<feature type="transmembrane region" description="Helical" evidence="1">
    <location>
        <begin position="73"/>
        <end position="94"/>
    </location>
</feature>
<comment type="caution">
    <text evidence="2">The sequence shown here is derived from an EMBL/GenBank/DDBJ whole genome shotgun (WGS) entry which is preliminary data.</text>
</comment>
<proteinExistence type="predicted"/>
<evidence type="ECO:0008006" key="5">
    <source>
        <dbReference type="Google" id="ProtNLM"/>
    </source>
</evidence>
<dbReference type="OrthoDB" id="9994788at2759"/>
<name>A0A816CIY1_9BILA</name>
<feature type="transmembrane region" description="Helical" evidence="1">
    <location>
        <begin position="22"/>
        <end position="46"/>
    </location>
</feature>
<evidence type="ECO:0000256" key="1">
    <source>
        <dbReference type="SAM" id="Phobius"/>
    </source>
</evidence>
<reference evidence="2" key="1">
    <citation type="submission" date="2021-02" db="EMBL/GenBank/DDBJ databases">
        <authorList>
            <person name="Nowell W R."/>
        </authorList>
    </citation>
    <scope>NUCLEOTIDE SEQUENCE</scope>
</reference>
<organism evidence="2 4">
    <name type="scientific">Didymodactylos carnosus</name>
    <dbReference type="NCBI Taxonomy" id="1234261"/>
    <lineage>
        <taxon>Eukaryota</taxon>
        <taxon>Metazoa</taxon>
        <taxon>Spiralia</taxon>
        <taxon>Gnathifera</taxon>
        <taxon>Rotifera</taxon>
        <taxon>Eurotatoria</taxon>
        <taxon>Bdelloidea</taxon>
        <taxon>Philodinida</taxon>
        <taxon>Philodinidae</taxon>
        <taxon>Didymodactylos</taxon>
    </lineage>
</organism>
<keyword evidence="1" id="KW-0812">Transmembrane</keyword>
<keyword evidence="1" id="KW-1133">Transmembrane helix</keyword>
<protein>
    <recommendedName>
        <fullName evidence="5">G-protein coupled receptors family 1 profile domain-containing protein</fullName>
    </recommendedName>
</protein>
<evidence type="ECO:0000313" key="4">
    <source>
        <dbReference type="Proteomes" id="UP000663829"/>
    </source>
</evidence>
<dbReference type="Proteomes" id="UP000681722">
    <property type="component" value="Unassembled WGS sequence"/>
</dbReference>
<feature type="transmembrane region" description="Helical" evidence="1">
    <location>
        <begin position="115"/>
        <end position="142"/>
    </location>
</feature>